<name>A0A6G1CMS9_9ORYZ</name>
<gene>
    <name evidence="2" type="ORF">E2562_003458</name>
</gene>
<dbReference type="GO" id="GO:0005829">
    <property type="term" value="C:cytosol"/>
    <property type="evidence" value="ECO:0007669"/>
    <property type="project" value="TreeGrafter"/>
</dbReference>
<dbReference type="GO" id="GO:0005654">
    <property type="term" value="C:nucleoplasm"/>
    <property type="evidence" value="ECO:0007669"/>
    <property type="project" value="TreeGrafter"/>
</dbReference>
<reference evidence="2 3" key="1">
    <citation type="submission" date="2019-11" db="EMBL/GenBank/DDBJ databases">
        <title>Whole genome sequence of Oryza granulata.</title>
        <authorList>
            <person name="Li W."/>
        </authorList>
    </citation>
    <scope>NUCLEOTIDE SEQUENCE [LARGE SCALE GENOMIC DNA]</scope>
    <source>
        <strain evidence="3">cv. Menghai</strain>
        <tissue evidence="2">Leaf</tissue>
    </source>
</reference>
<dbReference type="GO" id="GO:0043130">
    <property type="term" value="F:ubiquitin binding"/>
    <property type="evidence" value="ECO:0007669"/>
    <property type="project" value="TreeGrafter"/>
</dbReference>
<dbReference type="CDD" id="cd17039">
    <property type="entry name" value="Ubl_ubiquitin_like"/>
    <property type="match status" value="1"/>
</dbReference>
<dbReference type="Pfam" id="PF00240">
    <property type="entry name" value="ubiquitin"/>
    <property type="match status" value="1"/>
</dbReference>
<dbReference type="GO" id="GO:0070628">
    <property type="term" value="F:proteasome binding"/>
    <property type="evidence" value="ECO:0007669"/>
    <property type="project" value="TreeGrafter"/>
</dbReference>
<dbReference type="PANTHER" id="PTHR10621:SF38">
    <property type="entry name" value="UBIQUITIN DOMAIN-CONTAINING PROTEIN 7SL RNA1-RELATED"/>
    <property type="match status" value="1"/>
</dbReference>
<keyword evidence="3" id="KW-1185">Reference proteome</keyword>
<dbReference type="OrthoDB" id="688568at2759"/>
<dbReference type="Proteomes" id="UP000479710">
    <property type="component" value="Unassembled WGS sequence"/>
</dbReference>
<dbReference type="PANTHER" id="PTHR10621">
    <property type="entry name" value="UV EXCISION REPAIR PROTEIN RAD23"/>
    <property type="match status" value="1"/>
</dbReference>
<protein>
    <recommendedName>
        <fullName evidence="1">Ubiquitin-like domain-containing protein</fullName>
    </recommendedName>
</protein>
<accession>A0A6G1CMS9</accession>
<dbReference type="GO" id="GO:0031593">
    <property type="term" value="F:polyubiquitin modification-dependent protein binding"/>
    <property type="evidence" value="ECO:0007669"/>
    <property type="project" value="TreeGrafter"/>
</dbReference>
<dbReference type="EMBL" id="SPHZ02000008">
    <property type="protein sequence ID" value="KAF0901449.1"/>
    <property type="molecule type" value="Genomic_DNA"/>
</dbReference>
<sequence>MEVNVMVVPTAVSPVCRLIVEVGYFDKVAEIKQKVEDCYGIPVAAQRLFFQNQELADGRDTVYYSILHGSHIVLQLRWQVAVRFWLRGLAAKRGGAGGDNRTHEVVHVTASLPPAGHGRKVAVFARREENVAALKRRIHDAAQTVAPPPECMRMVIDIKRGIFEEMKDHLPLGAYVEFDSGVVEVKVANRKEMGNPESSSDASVDDADDDEIVIGMLMEGSFSEDVDFLLGASPADMVATLREQLPPPLAGEDYHFELNGEAMNEELSLEAHGVVESGVTIMIVSGRLPAPRHGLESD</sequence>
<evidence type="ECO:0000259" key="1">
    <source>
        <dbReference type="PROSITE" id="PS50053"/>
    </source>
</evidence>
<dbReference type="SUPFAM" id="SSF54236">
    <property type="entry name" value="Ubiquitin-like"/>
    <property type="match status" value="1"/>
</dbReference>
<dbReference type="AlphaFoldDB" id="A0A6G1CMS9"/>
<dbReference type="SMART" id="SM00213">
    <property type="entry name" value="UBQ"/>
    <property type="match status" value="1"/>
</dbReference>
<evidence type="ECO:0000313" key="3">
    <source>
        <dbReference type="Proteomes" id="UP000479710"/>
    </source>
</evidence>
<evidence type="ECO:0000313" key="2">
    <source>
        <dbReference type="EMBL" id="KAF0901449.1"/>
    </source>
</evidence>
<dbReference type="GO" id="GO:0043161">
    <property type="term" value="P:proteasome-mediated ubiquitin-dependent protein catabolic process"/>
    <property type="evidence" value="ECO:0007669"/>
    <property type="project" value="TreeGrafter"/>
</dbReference>
<dbReference type="PROSITE" id="PS50053">
    <property type="entry name" value="UBIQUITIN_2"/>
    <property type="match status" value="1"/>
</dbReference>
<dbReference type="Gene3D" id="3.10.20.90">
    <property type="entry name" value="Phosphatidylinositol 3-kinase Catalytic Subunit, Chain A, domain 1"/>
    <property type="match status" value="1"/>
</dbReference>
<dbReference type="InterPro" id="IPR029071">
    <property type="entry name" value="Ubiquitin-like_domsf"/>
</dbReference>
<feature type="domain" description="Ubiquitin-like" evidence="1">
    <location>
        <begin position="1"/>
        <end position="77"/>
    </location>
</feature>
<dbReference type="InterPro" id="IPR000626">
    <property type="entry name" value="Ubiquitin-like_dom"/>
</dbReference>
<organism evidence="2 3">
    <name type="scientific">Oryza meyeriana var. granulata</name>
    <dbReference type="NCBI Taxonomy" id="110450"/>
    <lineage>
        <taxon>Eukaryota</taxon>
        <taxon>Viridiplantae</taxon>
        <taxon>Streptophyta</taxon>
        <taxon>Embryophyta</taxon>
        <taxon>Tracheophyta</taxon>
        <taxon>Spermatophyta</taxon>
        <taxon>Magnoliopsida</taxon>
        <taxon>Liliopsida</taxon>
        <taxon>Poales</taxon>
        <taxon>Poaceae</taxon>
        <taxon>BOP clade</taxon>
        <taxon>Oryzoideae</taxon>
        <taxon>Oryzeae</taxon>
        <taxon>Oryzinae</taxon>
        <taxon>Oryza</taxon>
        <taxon>Oryza meyeriana</taxon>
    </lineage>
</organism>
<proteinExistence type="predicted"/>
<comment type="caution">
    <text evidence="2">The sequence shown here is derived from an EMBL/GenBank/DDBJ whole genome shotgun (WGS) entry which is preliminary data.</text>
</comment>